<dbReference type="PANTHER" id="PTHR47027:SF20">
    <property type="entry name" value="REVERSE TRANSCRIPTASE-LIKE PROTEIN WITH RNA-DIRECTED DNA POLYMERASE DOMAIN"/>
    <property type="match status" value="1"/>
</dbReference>
<dbReference type="InterPro" id="IPR043128">
    <property type="entry name" value="Rev_trsase/Diguanyl_cyclase"/>
</dbReference>
<dbReference type="PANTHER" id="PTHR47027">
    <property type="entry name" value="REVERSE TRANSCRIPTASE DOMAIN-CONTAINING PROTEIN"/>
    <property type="match status" value="1"/>
</dbReference>
<dbReference type="Pfam" id="PF03372">
    <property type="entry name" value="Exo_endo_phos"/>
    <property type="match status" value="1"/>
</dbReference>
<feature type="compositionally biased region" description="Basic and acidic residues" evidence="1">
    <location>
        <begin position="66"/>
        <end position="84"/>
    </location>
</feature>
<dbReference type="EMBL" id="JAHIBW010000023">
    <property type="protein sequence ID" value="KAG7299260.1"/>
    <property type="molecule type" value="Genomic_DNA"/>
</dbReference>
<sequence length="1040" mass="121758">MGESDQNLPSPSIIQIECKSNISNFCTKNGKHRAANKCREQRERMDSTKLNIAQSINFPNPAGPRGENDHYPLDPLDPNKKKEPNLKENIRHKNINRKIEYIHIASFNVRTLLSDERIIELSYAIKELKWDIIGLSETRRSNESLEEYQDFILYHNDTTNGLYGVGFLVKRYLKENIIGFKSYSDRVATLELDFSNYQLSLIEAYSPTEKCKDVELDLFYETIENAIECADSKNLIIMGDFNAQIGEIQPGEESIFGKYSHGKRSKHGQRLVEFALEKNLKFSNSIFKIKPDEKWTWQSPDGLYKNEIDYIILNNKLDIKNFDIIRNLNYNSDHRMIRCKIALTNYRKKRKCIPKNITRNLPKLTGESGKQWEEKLITAVKSASDTQTQYNNLENVMKDLMNQIPVSTKAKNELLTTEIRCLLQERKQLYTTKRTREVKEQISKISKDINRQIKLHKKSYRLNILEKHITNSGAIKKAYKDLQRSSKWAVNMKNKKGQSLSKRPDIINEATEFYRDLYHSETTSSIDIINSACHAYINEELPTIIEPEIRHAIKSQKNNKSPGEDKITNELLKSMAECLNRPLQDLFNNVVETKQAPKQWSASITTLLHKKGDRDNLGNYRPISQMSNIYKIFSKILLNRLSKILDENQPREQAGFRKNFSTIDHIHVVTQLIEKTKEYGKTLYICFIDFTKAFDSLEYSAIWQALLDQGVDMKYVEILHNLYTKCSTKIRLERDGPEFQIKKGVRQGDPISPKIFSSVLEMVFRNINWESRGVNIDGERLSHLRFADDIAVFAENPAQLQNMIQELATESNKVGLSMNTSKTKILTNGREEIISILGENIDYVKEYIYLGQSISFDDLTGKEINRRIALYWKKYWSYKEIMKNQNIQMNLKRKLYEIAILPCLTYGCQTWALRKKDETKLAIHQRKMERSMLGIRLSDRISNESIREKTKVMDICERIRTLKWNWAGHVCRMENNRWTKRLTEWLPRDGVRKRGRPRKRWEDTFRERCGQTWRRQARDRVTWRRLGEAYAEEATSIITK</sequence>
<feature type="domain" description="Reverse transcriptase" evidence="2">
    <location>
        <begin position="589"/>
        <end position="841"/>
    </location>
</feature>
<gene>
    <name evidence="3" type="ORF">JYU34_017817</name>
</gene>
<dbReference type="InterPro" id="IPR036691">
    <property type="entry name" value="Endo/exonu/phosph_ase_sf"/>
</dbReference>
<dbReference type="InterPro" id="IPR000477">
    <property type="entry name" value="RT_dom"/>
</dbReference>
<reference evidence="3 4" key="1">
    <citation type="submission" date="2021-06" db="EMBL/GenBank/DDBJ databases">
        <title>A haploid diamondback moth (Plutella xylostella L.) genome assembly resolves 31 chromosomes and identifies a diamide resistance mutation.</title>
        <authorList>
            <person name="Ward C.M."/>
            <person name="Perry K.D."/>
            <person name="Baker G."/>
            <person name="Powis K."/>
            <person name="Heckel D.G."/>
            <person name="Baxter S.W."/>
        </authorList>
    </citation>
    <scope>NUCLEOTIDE SEQUENCE [LARGE SCALE GENOMIC DNA]</scope>
    <source>
        <strain evidence="3 4">LV</strain>
        <tissue evidence="3">Single pupa</tissue>
    </source>
</reference>
<dbReference type="CDD" id="cd01650">
    <property type="entry name" value="RT_nLTR_like"/>
    <property type="match status" value="1"/>
</dbReference>
<dbReference type="Gene3D" id="3.60.10.10">
    <property type="entry name" value="Endonuclease/exonuclease/phosphatase"/>
    <property type="match status" value="1"/>
</dbReference>
<accession>A0ABQ7Q203</accession>
<dbReference type="Gene3D" id="3.30.70.270">
    <property type="match status" value="1"/>
</dbReference>
<comment type="caution">
    <text evidence="3">The sequence shown here is derived from an EMBL/GenBank/DDBJ whole genome shotgun (WGS) entry which is preliminary data.</text>
</comment>
<proteinExistence type="predicted"/>
<dbReference type="CDD" id="cd09076">
    <property type="entry name" value="L1-EN"/>
    <property type="match status" value="1"/>
</dbReference>
<evidence type="ECO:0000259" key="2">
    <source>
        <dbReference type="PROSITE" id="PS50878"/>
    </source>
</evidence>
<evidence type="ECO:0000313" key="4">
    <source>
        <dbReference type="Proteomes" id="UP000823941"/>
    </source>
</evidence>
<name>A0ABQ7Q203_PLUXY</name>
<protein>
    <recommendedName>
        <fullName evidence="2">Reverse transcriptase domain-containing protein</fullName>
    </recommendedName>
</protein>
<dbReference type="SUPFAM" id="SSF56672">
    <property type="entry name" value="DNA/RNA polymerases"/>
    <property type="match status" value="1"/>
</dbReference>
<dbReference type="InterPro" id="IPR043502">
    <property type="entry name" value="DNA/RNA_pol_sf"/>
</dbReference>
<evidence type="ECO:0000256" key="1">
    <source>
        <dbReference type="SAM" id="MobiDB-lite"/>
    </source>
</evidence>
<dbReference type="Pfam" id="PF00078">
    <property type="entry name" value="RVT_1"/>
    <property type="match status" value="1"/>
</dbReference>
<feature type="region of interest" description="Disordered" evidence="1">
    <location>
        <begin position="54"/>
        <end position="84"/>
    </location>
</feature>
<dbReference type="InterPro" id="IPR005135">
    <property type="entry name" value="Endo/exonuclease/phosphatase"/>
</dbReference>
<organism evidence="3 4">
    <name type="scientific">Plutella xylostella</name>
    <name type="common">Diamondback moth</name>
    <name type="synonym">Plutella maculipennis</name>
    <dbReference type="NCBI Taxonomy" id="51655"/>
    <lineage>
        <taxon>Eukaryota</taxon>
        <taxon>Metazoa</taxon>
        <taxon>Ecdysozoa</taxon>
        <taxon>Arthropoda</taxon>
        <taxon>Hexapoda</taxon>
        <taxon>Insecta</taxon>
        <taxon>Pterygota</taxon>
        <taxon>Neoptera</taxon>
        <taxon>Endopterygota</taxon>
        <taxon>Lepidoptera</taxon>
        <taxon>Glossata</taxon>
        <taxon>Ditrysia</taxon>
        <taxon>Yponomeutoidea</taxon>
        <taxon>Plutellidae</taxon>
        <taxon>Plutella</taxon>
    </lineage>
</organism>
<dbReference type="PROSITE" id="PS50878">
    <property type="entry name" value="RT_POL"/>
    <property type="match status" value="1"/>
</dbReference>
<dbReference type="Proteomes" id="UP000823941">
    <property type="component" value="Chromosome 23"/>
</dbReference>
<keyword evidence="4" id="KW-1185">Reference proteome</keyword>
<dbReference type="SUPFAM" id="SSF56219">
    <property type="entry name" value="DNase I-like"/>
    <property type="match status" value="1"/>
</dbReference>
<evidence type="ECO:0000313" key="3">
    <source>
        <dbReference type="EMBL" id="KAG7299260.1"/>
    </source>
</evidence>